<keyword evidence="2" id="KW-1185">Reference proteome</keyword>
<reference evidence="1 2" key="1">
    <citation type="submission" date="2016-04" db="EMBL/GenBank/DDBJ databases">
        <title>Genome sequence of Methanobrevibacter filiformis DSM 11501.</title>
        <authorList>
            <person name="Poehlein A."/>
            <person name="Seedorf H."/>
            <person name="Daniel R."/>
        </authorList>
    </citation>
    <scope>NUCLEOTIDE SEQUENCE [LARGE SCALE GENOMIC DNA]</scope>
    <source>
        <strain evidence="1 2">DSM 11501</strain>
    </source>
</reference>
<comment type="caution">
    <text evidence="1">The sequence shown here is derived from an EMBL/GenBank/DDBJ whole genome shotgun (WGS) entry which is preliminary data.</text>
</comment>
<dbReference type="EMBL" id="LWMT01000256">
    <property type="protein sequence ID" value="KZX11098.1"/>
    <property type="molecule type" value="Genomic_DNA"/>
</dbReference>
<gene>
    <name evidence="1" type="ORF">MBFIL_15300</name>
</gene>
<evidence type="ECO:0000313" key="1">
    <source>
        <dbReference type="EMBL" id="KZX11098.1"/>
    </source>
</evidence>
<accession>A0A165ZSD2</accession>
<sequence>MISNNEIKIKDSINSSLEMNSAASEFFKEVNELPDDEIKISFENVIFMSRSFAQEYILQKNKTNKIIDEVNVPESIAPLFNMLEKHLKT</sequence>
<dbReference type="STRING" id="55758.MBFIL_15300"/>
<protein>
    <recommendedName>
        <fullName evidence="3">STAS domain-containing protein</fullName>
    </recommendedName>
</protein>
<evidence type="ECO:0000313" key="2">
    <source>
        <dbReference type="Proteomes" id="UP000077066"/>
    </source>
</evidence>
<dbReference type="AlphaFoldDB" id="A0A165ZSD2"/>
<dbReference type="PATRIC" id="fig|55758.3.peg.1728"/>
<dbReference type="OrthoDB" id="78012at2157"/>
<organism evidence="1 2">
    <name type="scientific">Methanobrevibacter filiformis</name>
    <dbReference type="NCBI Taxonomy" id="55758"/>
    <lineage>
        <taxon>Archaea</taxon>
        <taxon>Methanobacteriati</taxon>
        <taxon>Methanobacteriota</taxon>
        <taxon>Methanomada group</taxon>
        <taxon>Methanobacteria</taxon>
        <taxon>Methanobacteriales</taxon>
        <taxon>Methanobacteriaceae</taxon>
        <taxon>Methanobrevibacter</taxon>
    </lineage>
</organism>
<proteinExistence type="predicted"/>
<dbReference type="RefSeq" id="WP_066973303.1">
    <property type="nucleotide sequence ID" value="NZ_LWMT01000256.1"/>
</dbReference>
<name>A0A165ZSD2_9EURY</name>
<evidence type="ECO:0008006" key="3">
    <source>
        <dbReference type="Google" id="ProtNLM"/>
    </source>
</evidence>
<dbReference type="Proteomes" id="UP000077066">
    <property type="component" value="Unassembled WGS sequence"/>
</dbReference>